<feature type="domain" description="Major facilitator superfamily (MFS) profile" evidence="6">
    <location>
        <begin position="29"/>
        <end position="441"/>
    </location>
</feature>
<evidence type="ECO:0000256" key="2">
    <source>
        <dbReference type="ARBA" id="ARBA00022692"/>
    </source>
</evidence>
<evidence type="ECO:0000259" key="6">
    <source>
        <dbReference type="PROSITE" id="PS50850"/>
    </source>
</evidence>
<feature type="transmembrane region" description="Helical" evidence="5">
    <location>
        <begin position="419"/>
        <end position="437"/>
    </location>
</feature>
<keyword evidence="8" id="KW-1185">Reference proteome</keyword>
<dbReference type="InterPro" id="IPR036259">
    <property type="entry name" value="MFS_trans_sf"/>
</dbReference>
<comment type="caution">
    <text evidence="7">The sequence shown here is derived from an EMBL/GenBank/DDBJ whole genome shotgun (WGS) entry which is preliminary data.</text>
</comment>
<feature type="transmembrane region" description="Helical" evidence="5">
    <location>
        <begin position="65"/>
        <end position="87"/>
    </location>
</feature>
<dbReference type="PANTHER" id="PTHR23508">
    <property type="entry name" value="CARBOXYLIC ACID TRANSPORTER PROTEIN HOMOLOG"/>
    <property type="match status" value="1"/>
</dbReference>
<organism evidence="7 8">
    <name type="scientific">Lichenifustis flavocetrariae</name>
    <dbReference type="NCBI Taxonomy" id="2949735"/>
    <lineage>
        <taxon>Bacteria</taxon>
        <taxon>Pseudomonadati</taxon>
        <taxon>Pseudomonadota</taxon>
        <taxon>Alphaproteobacteria</taxon>
        <taxon>Hyphomicrobiales</taxon>
        <taxon>Lichenihabitantaceae</taxon>
        <taxon>Lichenifustis</taxon>
    </lineage>
</organism>
<feature type="transmembrane region" description="Helical" evidence="5">
    <location>
        <begin position="330"/>
        <end position="348"/>
    </location>
</feature>
<sequence>MSNLRSDVGSVDIGDLLDSGMWSGLQKTVACLAALAVLLDGFDSQLISFAIPVLIKEWHVTRGDFAPVVACGLIGMSIGSFFAGWIGDRVGRRVAVLGSLVLLGLATCAIGFADSLFTIGVLRLLAGLGIGGALPTATTMTAEFTPSRYRTIAVTATITCVPLGGMLAGLFAGQILPAFGWHVLFWTGGILPFVLGLVLLFGFPESPRFLTRRRDRWPELVALLQRMGRKTLEGATFTDRTEQKFETRDGVGALFEAGRARDTLALWGSFFLCLLAVYSAFSWLPTMLAAQGLDVATAGSGLTAYNFGGVIGALVCAFVISRFGSRWPQIICALGAAASALILERLGLGSPGAMVFWLGLHGLFVNAVQSTLYAVAAHAYPTKIRATGTATALAFGRLGAVLSAFVGAAVISAAGPSSYLNVLAAAMLGVALFLALIQRHVGAGSSASGPLAPVPSGAAE</sequence>
<accession>A0AA42CJQ0</accession>
<protein>
    <submittedName>
        <fullName evidence="7">MFS transporter</fullName>
    </submittedName>
</protein>
<evidence type="ECO:0000256" key="3">
    <source>
        <dbReference type="ARBA" id="ARBA00022989"/>
    </source>
</evidence>
<dbReference type="AlphaFoldDB" id="A0AA42CJQ0"/>
<evidence type="ECO:0000313" key="7">
    <source>
        <dbReference type="EMBL" id="MCW6508326.1"/>
    </source>
</evidence>
<dbReference type="InterPro" id="IPR005828">
    <property type="entry name" value="MFS_sugar_transport-like"/>
</dbReference>
<gene>
    <name evidence="7" type="ORF">M8523_09855</name>
</gene>
<dbReference type="InterPro" id="IPR020846">
    <property type="entry name" value="MFS_dom"/>
</dbReference>
<dbReference type="RefSeq" id="WP_282584693.1">
    <property type="nucleotide sequence ID" value="NZ_JAMOIM010000005.1"/>
</dbReference>
<keyword evidence="4 5" id="KW-0472">Membrane</keyword>
<dbReference type="GO" id="GO:0046943">
    <property type="term" value="F:carboxylic acid transmembrane transporter activity"/>
    <property type="evidence" value="ECO:0007669"/>
    <property type="project" value="TreeGrafter"/>
</dbReference>
<keyword evidence="3 5" id="KW-1133">Transmembrane helix</keyword>
<dbReference type="Pfam" id="PF00083">
    <property type="entry name" value="Sugar_tr"/>
    <property type="match status" value="1"/>
</dbReference>
<name>A0AA42CJQ0_9HYPH</name>
<feature type="transmembrane region" description="Helical" evidence="5">
    <location>
        <begin position="354"/>
        <end position="380"/>
    </location>
</feature>
<feature type="transmembrane region" description="Helical" evidence="5">
    <location>
        <begin position="304"/>
        <end position="323"/>
    </location>
</feature>
<comment type="subcellular location">
    <subcellularLocation>
        <location evidence="1">Membrane</location>
        <topology evidence="1">Multi-pass membrane protein</topology>
    </subcellularLocation>
</comment>
<dbReference type="Proteomes" id="UP001165667">
    <property type="component" value="Unassembled WGS sequence"/>
</dbReference>
<feature type="transmembrane region" description="Helical" evidence="5">
    <location>
        <begin position="264"/>
        <end position="284"/>
    </location>
</feature>
<proteinExistence type="predicted"/>
<dbReference type="Gene3D" id="1.20.1250.20">
    <property type="entry name" value="MFS general substrate transporter like domains"/>
    <property type="match status" value="1"/>
</dbReference>
<evidence type="ECO:0000256" key="4">
    <source>
        <dbReference type="ARBA" id="ARBA00023136"/>
    </source>
</evidence>
<feature type="transmembrane region" description="Helical" evidence="5">
    <location>
        <begin position="94"/>
        <end position="113"/>
    </location>
</feature>
<dbReference type="GO" id="GO:0005886">
    <property type="term" value="C:plasma membrane"/>
    <property type="evidence" value="ECO:0007669"/>
    <property type="project" value="TreeGrafter"/>
</dbReference>
<feature type="transmembrane region" description="Helical" evidence="5">
    <location>
        <begin position="179"/>
        <end position="203"/>
    </location>
</feature>
<dbReference type="PROSITE" id="PS50850">
    <property type="entry name" value="MFS"/>
    <property type="match status" value="1"/>
</dbReference>
<evidence type="ECO:0000313" key="8">
    <source>
        <dbReference type="Proteomes" id="UP001165667"/>
    </source>
</evidence>
<dbReference type="SUPFAM" id="SSF103473">
    <property type="entry name" value="MFS general substrate transporter"/>
    <property type="match status" value="1"/>
</dbReference>
<feature type="transmembrane region" description="Helical" evidence="5">
    <location>
        <begin position="119"/>
        <end position="140"/>
    </location>
</feature>
<feature type="transmembrane region" description="Helical" evidence="5">
    <location>
        <begin position="392"/>
        <end position="413"/>
    </location>
</feature>
<reference evidence="7" key="1">
    <citation type="submission" date="2022-05" db="EMBL/GenBank/DDBJ databases">
        <authorList>
            <person name="Pankratov T."/>
        </authorList>
    </citation>
    <scope>NUCLEOTIDE SEQUENCE</scope>
    <source>
        <strain evidence="7">BP6-180914</strain>
    </source>
</reference>
<feature type="transmembrane region" description="Helical" evidence="5">
    <location>
        <begin position="152"/>
        <end position="173"/>
    </location>
</feature>
<dbReference type="EMBL" id="JAMOIM010000005">
    <property type="protein sequence ID" value="MCW6508326.1"/>
    <property type="molecule type" value="Genomic_DNA"/>
</dbReference>
<dbReference type="PANTHER" id="PTHR23508:SF10">
    <property type="entry name" value="CARBOXYLIC ACID TRANSPORTER PROTEIN HOMOLOG"/>
    <property type="match status" value="1"/>
</dbReference>
<evidence type="ECO:0000256" key="1">
    <source>
        <dbReference type="ARBA" id="ARBA00004141"/>
    </source>
</evidence>
<evidence type="ECO:0000256" key="5">
    <source>
        <dbReference type="SAM" id="Phobius"/>
    </source>
</evidence>
<keyword evidence="2 5" id="KW-0812">Transmembrane</keyword>